<feature type="compositionally biased region" description="Polar residues" evidence="1">
    <location>
        <begin position="191"/>
        <end position="200"/>
    </location>
</feature>
<evidence type="ECO:0000313" key="3">
    <source>
        <dbReference type="Proteomes" id="UP000248423"/>
    </source>
</evidence>
<feature type="region of interest" description="Disordered" evidence="1">
    <location>
        <begin position="1"/>
        <end position="99"/>
    </location>
</feature>
<name>A0A319FNQ5_ASPSB</name>
<protein>
    <submittedName>
        <fullName evidence="2">Uncharacterized protein</fullName>
    </submittedName>
</protein>
<organism evidence="2 3">
    <name type="scientific">Aspergillus sclerotiicarbonarius (strain CBS 121057 / IBT 28362)</name>
    <dbReference type="NCBI Taxonomy" id="1448318"/>
    <lineage>
        <taxon>Eukaryota</taxon>
        <taxon>Fungi</taxon>
        <taxon>Dikarya</taxon>
        <taxon>Ascomycota</taxon>
        <taxon>Pezizomycotina</taxon>
        <taxon>Eurotiomycetes</taxon>
        <taxon>Eurotiomycetidae</taxon>
        <taxon>Eurotiales</taxon>
        <taxon>Aspergillaceae</taxon>
        <taxon>Aspergillus</taxon>
        <taxon>Aspergillus subgen. Circumdati</taxon>
    </lineage>
</organism>
<gene>
    <name evidence="2" type="ORF">BO78DRAFT_357597</name>
</gene>
<dbReference type="AlphaFoldDB" id="A0A319FNQ5"/>
<dbReference type="STRING" id="1448318.A0A319FNQ5"/>
<evidence type="ECO:0000313" key="2">
    <source>
        <dbReference type="EMBL" id="PYI12083.1"/>
    </source>
</evidence>
<feature type="compositionally biased region" description="Low complexity" evidence="1">
    <location>
        <begin position="89"/>
        <end position="99"/>
    </location>
</feature>
<dbReference type="EMBL" id="KZ826316">
    <property type="protein sequence ID" value="PYI12083.1"/>
    <property type="molecule type" value="Genomic_DNA"/>
</dbReference>
<keyword evidence="3" id="KW-1185">Reference proteome</keyword>
<feature type="compositionally biased region" description="Polar residues" evidence="1">
    <location>
        <begin position="17"/>
        <end position="30"/>
    </location>
</feature>
<dbReference type="OrthoDB" id="4160836at2759"/>
<dbReference type="Proteomes" id="UP000248423">
    <property type="component" value="Unassembled WGS sequence"/>
</dbReference>
<dbReference type="VEuPathDB" id="FungiDB:BO78DRAFT_357597"/>
<feature type="region of interest" description="Disordered" evidence="1">
    <location>
        <begin position="162"/>
        <end position="225"/>
    </location>
</feature>
<reference evidence="2 3" key="1">
    <citation type="submission" date="2018-02" db="EMBL/GenBank/DDBJ databases">
        <title>The genomes of Aspergillus section Nigri reveals drivers in fungal speciation.</title>
        <authorList>
            <consortium name="DOE Joint Genome Institute"/>
            <person name="Vesth T.C."/>
            <person name="Nybo J."/>
            <person name="Theobald S."/>
            <person name="Brandl J."/>
            <person name="Frisvad J.C."/>
            <person name="Nielsen K.F."/>
            <person name="Lyhne E.K."/>
            <person name="Kogle M.E."/>
            <person name="Kuo A."/>
            <person name="Riley R."/>
            <person name="Clum A."/>
            <person name="Nolan M."/>
            <person name="Lipzen A."/>
            <person name="Salamov A."/>
            <person name="Henrissat B."/>
            <person name="Wiebenga A."/>
            <person name="De vries R.P."/>
            <person name="Grigoriev I.V."/>
            <person name="Mortensen U.H."/>
            <person name="Andersen M.R."/>
            <person name="Baker S.E."/>
        </authorList>
    </citation>
    <scope>NUCLEOTIDE SEQUENCE [LARGE SCALE GENOMIC DNA]</scope>
    <source>
        <strain evidence="2 3">CBS 121057</strain>
    </source>
</reference>
<accession>A0A319FNQ5</accession>
<evidence type="ECO:0000256" key="1">
    <source>
        <dbReference type="SAM" id="MobiDB-lite"/>
    </source>
</evidence>
<sequence length="621" mass="67988">MSAPPLPDDPQQRTTERASYQAPTSSSLARSHSAVLGSTIGKPPARSPRKPNQARTRGLGLRDRKALRPSLTSTASPLDSVKRNKQSPASSLSGRRSSALAAFAVPPRRVSTRITASDLVFRSPAATQQSIEEVLPADTPENQLASELDSATAEVDLNQPSFQDILDEPDLPPTPTQLGLERLPGRPKGLLSSSPNSQQGKWGRRRNTDGLEQSPSKLRRVEYGEGDESAEAGLVLDWTSLPEHILEKQRLRNKLASEVQQLKKDVVELETWSKDLGQDDTNERDLTGLMQVSYLTLLATINPPQPAPISSGEASISSLISSLLPFATKEPSRPPPPEAPPVNPFALGEQAQTKAYLTALAPLYLTAYSESVPDSAPDRVLERHTLKFSAPPPFPSIRYKASVTCDVNPETQTLVSILVPSQADDAESRIPEDLRRWIDTRLSNPLLRLDVTGLCWGINKYWEAMVSRAELWSHIEEQHVELIAGHAKWSSGARTKKAGDRSPRFEGSAEFLRTSLPHIERTTMLFESKRGSLQVLLSCELVMDEWTSEPQLAAGINVSILTESDGASRHKVDQESRRLFQSMLNENENNQTESNSGVHADAILRATDCVLGALFSIGTAK</sequence>
<proteinExistence type="predicted"/>